<accession>A0A815CYF5</accession>
<dbReference type="Proteomes" id="UP000663828">
    <property type="component" value="Unassembled WGS sequence"/>
</dbReference>
<dbReference type="PROSITE" id="PS00134">
    <property type="entry name" value="TRYPSIN_HIS"/>
    <property type="match status" value="1"/>
</dbReference>
<keyword evidence="5" id="KW-1133">Transmembrane helix</keyword>
<dbReference type="InterPro" id="IPR009003">
    <property type="entry name" value="Peptidase_S1_PA"/>
</dbReference>
<evidence type="ECO:0000313" key="8">
    <source>
        <dbReference type="EMBL" id="CAF1290698.1"/>
    </source>
</evidence>
<keyword evidence="4" id="KW-0720">Serine protease</keyword>
<evidence type="ECO:0000256" key="6">
    <source>
        <dbReference type="SAM" id="SignalP"/>
    </source>
</evidence>
<keyword evidence="6" id="KW-0732">Signal</keyword>
<dbReference type="AlphaFoldDB" id="A0A815CYF5"/>
<keyword evidence="2 4" id="KW-0378">Hydrolase</keyword>
<dbReference type="InterPro" id="IPR043504">
    <property type="entry name" value="Peptidase_S1_PA_chymotrypsin"/>
</dbReference>
<dbReference type="InterPro" id="IPR033116">
    <property type="entry name" value="TRYPSIN_SER"/>
</dbReference>
<dbReference type="EMBL" id="CAJNOR010002412">
    <property type="protein sequence ID" value="CAF1290698.1"/>
    <property type="molecule type" value="Genomic_DNA"/>
</dbReference>
<feature type="domain" description="Peptidase S1" evidence="7">
    <location>
        <begin position="32"/>
        <end position="274"/>
    </location>
</feature>
<dbReference type="InterPro" id="IPR001314">
    <property type="entry name" value="Peptidase_S1A"/>
</dbReference>
<organism evidence="8 9">
    <name type="scientific">Adineta ricciae</name>
    <name type="common">Rotifer</name>
    <dbReference type="NCBI Taxonomy" id="249248"/>
    <lineage>
        <taxon>Eukaryota</taxon>
        <taxon>Metazoa</taxon>
        <taxon>Spiralia</taxon>
        <taxon>Gnathifera</taxon>
        <taxon>Rotifera</taxon>
        <taxon>Eurotatoria</taxon>
        <taxon>Bdelloidea</taxon>
        <taxon>Adinetida</taxon>
        <taxon>Adinetidae</taxon>
        <taxon>Adineta</taxon>
    </lineage>
</organism>
<dbReference type="CDD" id="cd00190">
    <property type="entry name" value="Tryp_SPc"/>
    <property type="match status" value="1"/>
</dbReference>
<evidence type="ECO:0000256" key="5">
    <source>
        <dbReference type="SAM" id="Phobius"/>
    </source>
</evidence>
<keyword evidence="5" id="KW-0812">Transmembrane</keyword>
<keyword evidence="5" id="KW-0472">Membrane</keyword>
<sequence length="366" mass="40556">MLTFILIISIVFCIFISICNTSNCGIQPKSKIAGGVESAIDSWPWMISLRAKDVPLHICGGTLIHRKYVLTAGHCTYLFLPWQYEVHIGLHYLNSTHHFISPVKTIYRHLNYVSTIDFNQTVYDFAVLELERDTEGKFPIICLPSLLNDLDIGIKSNTTTLGWGRTSPNTTDLSLRLQEVTLELLNSSSLECMKTDQGPLIINASLQLCAGRLEGGSGTCSGDSGGPLMSQSSKDNLWYLIGITSYAWDCGSPASPTVFLRVKAYIPWMIENIPELFSIQSTTTTTITTTTTTTTTITTTTTTTTTITTTATTTTTTTITTTISNYNATSNSISIKYMKTIFNIYSTLYLSVFINVINYFYFRSHS</sequence>
<gene>
    <name evidence="8" type="ORF">XAT740_LOCUS28323</name>
</gene>
<name>A0A815CYF5_ADIRI</name>
<feature type="chain" id="PRO_5032583759" description="Peptidase S1 domain-containing protein" evidence="6">
    <location>
        <begin position="22"/>
        <end position="366"/>
    </location>
</feature>
<keyword evidence="9" id="KW-1185">Reference proteome</keyword>
<feature type="transmembrane region" description="Helical" evidence="5">
    <location>
        <begin position="342"/>
        <end position="362"/>
    </location>
</feature>
<protein>
    <recommendedName>
        <fullName evidence="7">Peptidase S1 domain-containing protein</fullName>
    </recommendedName>
</protein>
<proteinExistence type="predicted"/>
<dbReference type="Pfam" id="PF00089">
    <property type="entry name" value="Trypsin"/>
    <property type="match status" value="1"/>
</dbReference>
<evidence type="ECO:0000256" key="2">
    <source>
        <dbReference type="ARBA" id="ARBA00022801"/>
    </source>
</evidence>
<dbReference type="SUPFAM" id="SSF50494">
    <property type="entry name" value="Trypsin-like serine proteases"/>
    <property type="match status" value="1"/>
</dbReference>
<comment type="caution">
    <text evidence="8">The sequence shown here is derived from an EMBL/GenBank/DDBJ whole genome shotgun (WGS) entry which is preliminary data.</text>
</comment>
<reference evidence="8" key="1">
    <citation type="submission" date="2021-02" db="EMBL/GenBank/DDBJ databases">
        <authorList>
            <person name="Nowell W R."/>
        </authorList>
    </citation>
    <scope>NUCLEOTIDE SEQUENCE</scope>
</reference>
<dbReference type="PANTHER" id="PTHR24252:SF17">
    <property type="entry name" value="SUPPRESSOR OF TUMORIGENICITY 14 PROTEIN HOMOLOG-RELATED"/>
    <property type="match status" value="1"/>
</dbReference>
<keyword evidence="1 4" id="KW-0645">Protease</keyword>
<dbReference type="InterPro" id="IPR001254">
    <property type="entry name" value="Trypsin_dom"/>
</dbReference>
<dbReference type="PRINTS" id="PR00722">
    <property type="entry name" value="CHYMOTRYPSIN"/>
</dbReference>
<dbReference type="PANTHER" id="PTHR24252">
    <property type="entry name" value="ACROSIN-RELATED"/>
    <property type="match status" value="1"/>
</dbReference>
<dbReference type="InterPro" id="IPR018114">
    <property type="entry name" value="TRYPSIN_HIS"/>
</dbReference>
<feature type="signal peptide" evidence="6">
    <location>
        <begin position="1"/>
        <end position="21"/>
    </location>
</feature>
<dbReference type="PROSITE" id="PS50240">
    <property type="entry name" value="TRYPSIN_DOM"/>
    <property type="match status" value="1"/>
</dbReference>
<evidence type="ECO:0000256" key="4">
    <source>
        <dbReference type="RuleBase" id="RU363034"/>
    </source>
</evidence>
<evidence type="ECO:0000313" key="9">
    <source>
        <dbReference type="Proteomes" id="UP000663828"/>
    </source>
</evidence>
<dbReference type="Gene3D" id="2.40.10.10">
    <property type="entry name" value="Trypsin-like serine proteases"/>
    <property type="match status" value="1"/>
</dbReference>
<dbReference type="GO" id="GO:0006508">
    <property type="term" value="P:proteolysis"/>
    <property type="evidence" value="ECO:0007669"/>
    <property type="project" value="UniProtKB-KW"/>
</dbReference>
<dbReference type="SMART" id="SM00020">
    <property type="entry name" value="Tryp_SPc"/>
    <property type="match status" value="1"/>
</dbReference>
<dbReference type="GO" id="GO:0004252">
    <property type="term" value="F:serine-type endopeptidase activity"/>
    <property type="evidence" value="ECO:0007669"/>
    <property type="project" value="InterPro"/>
</dbReference>
<evidence type="ECO:0000256" key="3">
    <source>
        <dbReference type="ARBA" id="ARBA00023157"/>
    </source>
</evidence>
<dbReference type="PROSITE" id="PS00135">
    <property type="entry name" value="TRYPSIN_SER"/>
    <property type="match status" value="1"/>
</dbReference>
<keyword evidence="3" id="KW-1015">Disulfide bond</keyword>
<evidence type="ECO:0000259" key="7">
    <source>
        <dbReference type="PROSITE" id="PS50240"/>
    </source>
</evidence>
<evidence type="ECO:0000256" key="1">
    <source>
        <dbReference type="ARBA" id="ARBA00022670"/>
    </source>
</evidence>